<keyword evidence="1" id="KW-0802">TPR repeat</keyword>
<dbReference type="InterPro" id="IPR019734">
    <property type="entry name" value="TPR_rpt"/>
</dbReference>
<evidence type="ECO:0000256" key="1">
    <source>
        <dbReference type="PROSITE-ProRule" id="PRU00339"/>
    </source>
</evidence>
<dbReference type="SMART" id="SM00028">
    <property type="entry name" value="TPR"/>
    <property type="match status" value="5"/>
</dbReference>
<dbReference type="OrthoDB" id="638548at2"/>
<evidence type="ECO:0000313" key="4">
    <source>
        <dbReference type="Proteomes" id="UP000286598"/>
    </source>
</evidence>
<dbReference type="Pfam" id="PF13432">
    <property type="entry name" value="TPR_16"/>
    <property type="match status" value="1"/>
</dbReference>
<dbReference type="Proteomes" id="UP000286598">
    <property type="component" value="Unassembled WGS sequence"/>
</dbReference>
<name>A0A3R6MMX8_9BACT</name>
<evidence type="ECO:0008006" key="5">
    <source>
        <dbReference type="Google" id="ProtNLM"/>
    </source>
</evidence>
<protein>
    <recommendedName>
        <fullName evidence="5">Tetratricopeptide repeat protein</fullName>
    </recommendedName>
</protein>
<feature type="signal peptide" evidence="2">
    <location>
        <begin position="1"/>
        <end position="22"/>
    </location>
</feature>
<sequence>MKTMKYLVAGLLLAGLSVPAMAQTSQADIDAITKVIVDAKGDAIATKDQVKAFKKTYKKDATAIAALGRAFLEAKNYQMAEEIANLAIKANGKSAEGYILLGDIASAQDDGGKAAGYYEQGTYYEPANPTSYVRYATVYQKVDPDGAVAMLEKLRTVKPDYPVDAAAGRMYSRNGLLKSAMSHYDKVADPTTIEDYILFDYALTAYALEEYDKAVSLAQKGIQKYPNYGSFNRVVLYASDKQKNYPTAVEYGDKLFAATDTVKYTASDYTYYADALLNVGRIDDAITAYKHIPEVDPENKEVNKLISDAYLKAKKFDEAVAAYEAYLAAKGEECTYKEYDNFADIYLEQSEAAADEAAKKAALQKAADIYGTIAEKYDYAAVYALFKQANVFHAINPDLKVGLAMPYYKKLAEKIESLPEKTAADLKKLGTAYQYLAVHYIQNDQVADAKQWAAKLLEVRPDDETAKQIMELK</sequence>
<evidence type="ECO:0000256" key="2">
    <source>
        <dbReference type="SAM" id="SignalP"/>
    </source>
</evidence>
<evidence type="ECO:0000313" key="3">
    <source>
        <dbReference type="EMBL" id="RHK51959.1"/>
    </source>
</evidence>
<keyword evidence="4" id="KW-1185">Reference proteome</keyword>
<dbReference type="Gene3D" id="1.25.40.10">
    <property type="entry name" value="Tetratricopeptide repeat domain"/>
    <property type="match status" value="2"/>
</dbReference>
<dbReference type="InterPro" id="IPR011990">
    <property type="entry name" value="TPR-like_helical_dom_sf"/>
</dbReference>
<gene>
    <name evidence="3" type="ORF">DW060_03395</name>
</gene>
<feature type="repeat" description="TPR" evidence="1">
    <location>
        <begin position="266"/>
        <end position="299"/>
    </location>
</feature>
<comment type="caution">
    <text evidence="3">The sequence shown here is derived from an EMBL/GenBank/DDBJ whole genome shotgun (WGS) entry which is preliminary data.</text>
</comment>
<dbReference type="SUPFAM" id="SSF48452">
    <property type="entry name" value="TPR-like"/>
    <property type="match status" value="2"/>
</dbReference>
<organism evidence="3 4">
    <name type="scientific">Leyella stercorea</name>
    <dbReference type="NCBI Taxonomy" id="363265"/>
    <lineage>
        <taxon>Bacteria</taxon>
        <taxon>Pseudomonadati</taxon>
        <taxon>Bacteroidota</taxon>
        <taxon>Bacteroidia</taxon>
        <taxon>Bacteroidales</taxon>
        <taxon>Prevotellaceae</taxon>
        <taxon>Leyella</taxon>
    </lineage>
</organism>
<proteinExistence type="predicted"/>
<accession>A0A3R6MMX8</accession>
<feature type="chain" id="PRO_5018611610" description="Tetratricopeptide repeat protein" evidence="2">
    <location>
        <begin position="23"/>
        <end position="473"/>
    </location>
</feature>
<dbReference type="AlphaFoldDB" id="A0A3R6MMX8"/>
<keyword evidence="2" id="KW-0732">Signal</keyword>
<dbReference type="EMBL" id="QRNO01000010">
    <property type="protein sequence ID" value="RHK51959.1"/>
    <property type="molecule type" value="Genomic_DNA"/>
</dbReference>
<dbReference type="PROSITE" id="PS50005">
    <property type="entry name" value="TPR"/>
    <property type="match status" value="1"/>
</dbReference>
<reference evidence="3 4" key="1">
    <citation type="submission" date="2018-08" db="EMBL/GenBank/DDBJ databases">
        <title>A genome reference for cultivated species of the human gut microbiota.</title>
        <authorList>
            <person name="Zou Y."/>
            <person name="Xue W."/>
            <person name="Luo G."/>
        </authorList>
    </citation>
    <scope>NUCLEOTIDE SEQUENCE [LARGE SCALE GENOMIC DNA]</scope>
    <source>
        <strain evidence="3 4">AF42-9</strain>
    </source>
</reference>